<dbReference type="AlphaFoldDB" id="F6GBT9"/>
<feature type="compositionally biased region" description="Basic and acidic residues" evidence="1">
    <location>
        <begin position="1"/>
        <end position="11"/>
    </location>
</feature>
<protein>
    <submittedName>
        <fullName evidence="2">Uncharacterized protein</fullName>
    </submittedName>
</protein>
<dbReference type="KEGG" id="rsn:RSPO_m01662"/>
<accession>F6GBT9</accession>
<proteinExistence type="predicted"/>
<organism evidence="2 3">
    <name type="scientific">Ralstonia solanacearum (strain Po82)</name>
    <dbReference type="NCBI Taxonomy" id="1031711"/>
    <lineage>
        <taxon>Bacteria</taxon>
        <taxon>Pseudomonadati</taxon>
        <taxon>Pseudomonadota</taxon>
        <taxon>Betaproteobacteria</taxon>
        <taxon>Burkholderiales</taxon>
        <taxon>Burkholderiaceae</taxon>
        <taxon>Ralstonia</taxon>
        <taxon>Ralstonia solanacearum species complex</taxon>
    </lineage>
</organism>
<dbReference type="EMBL" id="CP002820">
    <property type="protein sequence ID" value="AEG72295.1"/>
    <property type="molecule type" value="Genomic_DNA"/>
</dbReference>
<gene>
    <name evidence="2" type="ordered locus">RSPO_m01662</name>
</gene>
<evidence type="ECO:0000313" key="2">
    <source>
        <dbReference type="EMBL" id="AEG72295.1"/>
    </source>
</evidence>
<keyword evidence="2" id="KW-0614">Plasmid</keyword>
<evidence type="ECO:0000256" key="1">
    <source>
        <dbReference type="SAM" id="MobiDB-lite"/>
    </source>
</evidence>
<reference evidence="2 3" key="1">
    <citation type="journal article" date="2011" name="J. Bacteriol.">
        <title>Complete genome sequence of the plant pathogen Ralstonia solanacearum strain Po82.</title>
        <authorList>
            <person name="Xu J."/>
            <person name="Zheng H.J."/>
            <person name="Liu L."/>
            <person name="Pan Z.C."/>
            <person name="Prior P."/>
            <person name="Tang B."/>
            <person name="Xu J.S."/>
            <person name="Zhang H."/>
            <person name="Tian Q."/>
            <person name="Zhang L.Q."/>
            <person name="Feng J."/>
        </authorList>
    </citation>
    <scope>NUCLEOTIDE SEQUENCE [LARGE SCALE GENOMIC DNA]</scope>
    <source>
        <strain evidence="3">Po82</strain>
    </source>
</reference>
<geneLocation type="plasmid" evidence="3"/>
<sequence>MADAWRGRDHVDADEETDDGHLYDTLRRGEQRKKNTTKAALNSTG</sequence>
<feature type="region of interest" description="Disordered" evidence="1">
    <location>
        <begin position="1"/>
        <end position="45"/>
    </location>
</feature>
<dbReference type="HOGENOM" id="CLU_3204362_0_0_4"/>
<feature type="compositionally biased region" description="Basic and acidic residues" evidence="1">
    <location>
        <begin position="19"/>
        <end position="33"/>
    </location>
</feature>
<dbReference type="PATRIC" id="fig|1031711.3.peg.4826"/>
<name>F6GBT9_RALS8</name>
<evidence type="ECO:0000313" key="3">
    <source>
        <dbReference type="Proteomes" id="UP000007953"/>
    </source>
</evidence>
<dbReference type="Proteomes" id="UP000007953">
    <property type="component" value="Plasmid megaplasmid"/>
</dbReference>